<evidence type="ECO:0000313" key="3">
    <source>
        <dbReference type="Proteomes" id="UP000887116"/>
    </source>
</evidence>
<feature type="region of interest" description="Disordered" evidence="1">
    <location>
        <begin position="52"/>
        <end position="88"/>
    </location>
</feature>
<evidence type="ECO:0000313" key="2">
    <source>
        <dbReference type="EMBL" id="GFR05728.1"/>
    </source>
</evidence>
<gene>
    <name evidence="2" type="ORF">TNCT_69651</name>
</gene>
<dbReference type="Proteomes" id="UP000887116">
    <property type="component" value="Unassembled WGS sequence"/>
</dbReference>
<proteinExistence type="predicted"/>
<dbReference type="EMBL" id="BMAO01006045">
    <property type="protein sequence ID" value="GFR05728.1"/>
    <property type="molecule type" value="Genomic_DNA"/>
</dbReference>
<sequence length="137" mass="15168">MSCLVGTNITLPPPHMKGGRVSVRSSCVNQNSRSVGPEFYSESFHSPMNVVPFRNEHHATPPPIPGRRVLVRPSRRHQNSSSVGPELYSELFSQPDECRALSKRTLRYPSAYTGQKCSGKTIPHESELKIGGSRVLL</sequence>
<dbReference type="AlphaFoldDB" id="A0A8X6GK18"/>
<keyword evidence="3" id="KW-1185">Reference proteome</keyword>
<protein>
    <submittedName>
        <fullName evidence="2">Uncharacterized protein</fullName>
    </submittedName>
</protein>
<evidence type="ECO:0000256" key="1">
    <source>
        <dbReference type="SAM" id="MobiDB-lite"/>
    </source>
</evidence>
<organism evidence="2 3">
    <name type="scientific">Trichonephila clavata</name>
    <name type="common">Joro spider</name>
    <name type="synonym">Nephila clavata</name>
    <dbReference type="NCBI Taxonomy" id="2740835"/>
    <lineage>
        <taxon>Eukaryota</taxon>
        <taxon>Metazoa</taxon>
        <taxon>Ecdysozoa</taxon>
        <taxon>Arthropoda</taxon>
        <taxon>Chelicerata</taxon>
        <taxon>Arachnida</taxon>
        <taxon>Araneae</taxon>
        <taxon>Araneomorphae</taxon>
        <taxon>Entelegynae</taxon>
        <taxon>Araneoidea</taxon>
        <taxon>Nephilidae</taxon>
        <taxon>Trichonephila</taxon>
    </lineage>
</organism>
<feature type="compositionally biased region" description="Basic residues" evidence="1">
    <location>
        <begin position="69"/>
        <end position="78"/>
    </location>
</feature>
<reference evidence="2" key="1">
    <citation type="submission" date="2020-07" db="EMBL/GenBank/DDBJ databases">
        <title>Multicomponent nature underlies the extraordinary mechanical properties of spider dragline silk.</title>
        <authorList>
            <person name="Kono N."/>
            <person name="Nakamura H."/>
            <person name="Mori M."/>
            <person name="Yoshida Y."/>
            <person name="Ohtoshi R."/>
            <person name="Malay A.D."/>
            <person name="Moran D.A.P."/>
            <person name="Tomita M."/>
            <person name="Numata K."/>
            <person name="Arakawa K."/>
        </authorList>
    </citation>
    <scope>NUCLEOTIDE SEQUENCE</scope>
</reference>
<accession>A0A8X6GK18</accession>
<comment type="caution">
    <text evidence="2">The sequence shown here is derived from an EMBL/GenBank/DDBJ whole genome shotgun (WGS) entry which is preliminary data.</text>
</comment>
<name>A0A8X6GK18_TRICU</name>